<dbReference type="InterPro" id="IPR052523">
    <property type="entry name" value="Trichothecene_AcTrans"/>
</dbReference>
<dbReference type="PANTHER" id="PTHR42791:SF1">
    <property type="entry name" value="N-ACETYLTRANSFERASE DOMAIN-CONTAINING PROTEIN"/>
    <property type="match status" value="1"/>
</dbReference>
<dbReference type="PANTHER" id="PTHR42791">
    <property type="entry name" value="GNAT FAMILY ACETYLTRANSFERASE"/>
    <property type="match status" value="1"/>
</dbReference>
<dbReference type="GO" id="GO:0016747">
    <property type="term" value="F:acyltransferase activity, transferring groups other than amino-acyl groups"/>
    <property type="evidence" value="ECO:0007669"/>
    <property type="project" value="InterPro"/>
</dbReference>
<dbReference type="OrthoDB" id="2832510at2759"/>
<feature type="domain" description="N-acetyltransferase" evidence="1">
    <location>
        <begin position="100"/>
        <end position="238"/>
    </location>
</feature>
<dbReference type="Pfam" id="PF00583">
    <property type="entry name" value="Acetyltransf_1"/>
    <property type="match status" value="1"/>
</dbReference>
<dbReference type="Proteomes" id="UP000799302">
    <property type="component" value="Unassembled WGS sequence"/>
</dbReference>
<organism evidence="2 3">
    <name type="scientific">Microthyrium microscopicum</name>
    <dbReference type="NCBI Taxonomy" id="703497"/>
    <lineage>
        <taxon>Eukaryota</taxon>
        <taxon>Fungi</taxon>
        <taxon>Dikarya</taxon>
        <taxon>Ascomycota</taxon>
        <taxon>Pezizomycotina</taxon>
        <taxon>Dothideomycetes</taxon>
        <taxon>Dothideomycetes incertae sedis</taxon>
        <taxon>Microthyriales</taxon>
        <taxon>Microthyriaceae</taxon>
        <taxon>Microthyrium</taxon>
    </lineage>
</organism>
<accession>A0A6A6UD38</accession>
<evidence type="ECO:0000313" key="2">
    <source>
        <dbReference type="EMBL" id="KAF2670072.1"/>
    </source>
</evidence>
<protein>
    <recommendedName>
        <fullName evidence="1">N-acetyltransferase domain-containing protein</fullName>
    </recommendedName>
</protein>
<gene>
    <name evidence="2" type="ORF">BT63DRAFT_424032</name>
</gene>
<keyword evidence="3" id="KW-1185">Reference proteome</keyword>
<dbReference type="InterPro" id="IPR016181">
    <property type="entry name" value="Acyl_CoA_acyltransferase"/>
</dbReference>
<dbReference type="PROSITE" id="PS51186">
    <property type="entry name" value="GNAT"/>
    <property type="match status" value="1"/>
</dbReference>
<dbReference type="AlphaFoldDB" id="A0A6A6UD38"/>
<dbReference type="EMBL" id="MU004234">
    <property type="protein sequence ID" value="KAF2670072.1"/>
    <property type="molecule type" value="Genomic_DNA"/>
</dbReference>
<reference evidence="2" key="1">
    <citation type="journal article" date="2020" name="Stud. Mycol.">
        <title>101 Dothideomycetes genomes: a test case for predicting lifestyles and emergence of pathogens.</title>
        <authorList>
            <person name="Haridas S."/>
            <person name="Albert R."/>
            <person name="Binder M."/>
            <person name="Bloem J."/>
            <person name="Labutti K."/>
            <person name="Salamov A."/>
            <person name="Andreopoulos B."/>
            <person name="Baker S."/>
            <person name="Barry K."/>
            <person name="Bills G."/>
            <person name="Bluhm B."/>
            <person name="Cannon C."/>
            <person name="Castanera R."/>
            <person name="Culley D."/>
            <person name="Daum C."/>
            <person name="Ezra D."/>
            <person name="Gonzalez J."/>
            <person name="Henrissat B."/>
            <person name="Kuo A."/>
            <person name="Liang C."/>
            <person name="Lipzen A."/>
            <person name="Lutzoni F."/>
            <person name="Magnuson J."/>
            <person name="Mondo S."/>
            <person name="Nolan M."/>
            <person name="Ohm R."/>
            <person name="Pangilinan J."/>
            <person name="Park H.-J."/>
            <person name="Ramirez L."/>
            <person name="Alfaro M."/>
            <person name="Sun H."/>
            <person name="Tritt A."/>
            <person name="Yoshinaga Y."/>
            <person name="Zwiers L.-H."/>
            <person name="Turgeon B."/>
            <person name="Goodwin S."/>
            <person name="Spatafora J."/>
            <person name="Crous P."/>
            <person name="Grigoriev I."/>
        </authorList>
    </citation>
    <scope>NUCLEOTIDE SEQUENCE</scope>
    <source>
        <strain evidence="2">CBS 115976</strain>
    </source>
</reference>
<dbReference type="CDD" id="cd04301">
    <property type="entry name" value="NAT_SF"/>
    <property type="match status" value="1"/>
</dbReference>
<dbReference type="SUPFAM" id="SSF55729">
    <property type="entry name" value="Acyl-CoA N-acyltransferases (Nat)"/>
    <property type="match status" value="1"/>
</dbReference>
<name>A0A6A6UD38_9PEZI</name>
<dbReference type="InterPro" id="IPR000182">
    <property type="entry name" value="GNAT_dom"/>
</dbReference>
<proteinExistence type="predicted"/>
<evidence type="ECO:0000313" key="3">
    <source>
        <dbReference type="Proteomes" id="UP000799302"/>
    </source>
</evidence>
<evidence type="ECO:0000259" key="1">
    <source>
        <dbReference type="PROSITE" id="PS51186"/>
    </source>
</evidence>
<sequence length="279" mass="31597">MPRPTPTEITFREWTGSDIVGVAELFLVAPDDGTLYQFPEAKKHHQEMLSKFIRYLKSELFNRKTLTRIADLRTESGEKIVGFSQWHQRVKDPKGSDTYMPIEVFRPLSLQDLINWPLMALEATYKQLYSWLHQEANLGLQRNPKKSEAIRAGRNRSPQLEKSIPCFQLSGLAVHPDHQGFGIATKLVRWGMDQAKAKGVPVITGGEESGLKFYQNALGFKRIRESEYWIDPEGNNIDREEVEKGNDLWKKVNGGVSGSDAIWCPDGIEVDLKGLTPGS</sequence>
<dbReference type="Gene3D" id="3.40.630.30">
    <property type="match status" value="1"/>
</dbReference>